<dbReference type="PANTHER" id="PTHR37529:SF1">
    <property type="entry name" value="TRANSPOSASE INSG FOR INSERTION SEQUENCE ELEMENT IS4-RELATED"/>
    <property type="match status" value="1"/>
</dbReference>
<dbReference type="Pfam" id="PF01609">
    <property type="entry name" value="DDE_Tnp_1"/>
    <property type="match status" value="1"/>
</dbReference>
<evidence type="ECO:0000313" key="4">
    <source>
        <dbReference type="Proteomes" id="UP001272242"/>
    </source>
</evidence>
<dbReference type="RefSeq" id="WP_320689304.1">
    <property type="nucleotide sequence ID" value="NZ_JAXBLV010000229.1"/>
</dbReference>
<evidence type="ECO:0000259" key="2">
    <source>
        <dbReference type="Pfam" id="PF01609"/>
    </source>
</evidence>
<dbReference type="NCBIfam" id="NF033592">
    <property type="entry name" value="transpos_IS4_1"/>
    <property type="match status" value="1"/>
</dbReference>
<feature type="region of interest" description="Disordered" evidence="1">
    <location>
        <begin position="428"/>
        <end position="447"/>
    </location>
</feature>
<evidence type="ECO:0000313" key="3">
    <source>
        <dbReference type="EMBL" id="MDY3563049.1"/>
    </source>
</evidence>
<dbReference type="SUPFAM" id="SSF53098">
    <property type="entry name" value="Ribonuclease H-like"/>
    <property type="match status" value="1"/>
</dbReference>
<protein>
    <submittedName>
        <fullName evidence="3">IS4 family transposase</fullName>
    </submittedName>
</protein>
<sequence length="466" mass="51726">MSHLHAPTPSFQTILRTFAQAPDLPARALLTADQIQAAGADLGVDFATEGHHVWTPALTLWTFLTQCLSTSKSCAAAVARALVLRVALGLDPCSEGTGAYCKARAKLPVALLSRLATQLGDELERHAPKEWQWKGRRVLLGDGTTLSGPDTPENQATYPQHTNQKPGLGFPLIRVAVLLGFATGALVGAAIGPGKGKEAGEMALLRELLDRFQPGDVFVADRAYCSYWLLAALQARGVDVAIRLHQSRHDDFGTGVDDHVVTWNRPARPAWMDKPAYHATPKMRTVREVRFRVDRPGYRTRGVVVATTLTDPTAHTREDLAELYHHRWRVELSIRDIKQTLAMDVLRGKTPEMLRREIWCHLLAYNLVRHVIAQAARAPNRCPRQISMTGARDLLNAFRESLSTNAGAVWDKKVAALLHAVGGRRVGRRPGRCEPRQVKRRPKSDWWMTKPRAERRAELLANKGTE</sequence>
<dbReference type="InterPro" id="IPR047952">
    <property type="entry name" value="Transpos_IS4"/>
</dbReference>
<dbReference type="Proteomes" id="UP001272242">
    <property type="component" value="Unassembled WGS sequence"/>
</dbReference>
<dbReference type="PANTHER" id="PTHR37529">
    <property type="entry name" value="TRANSPOSASE INSG FOR INSERTION SEQUENCE ELEMENT IS4-RELATED"/>
    <property type="match status" value="1"/>
</dbReference>
<organism evidence="3 4">
    <name type="scientific">Gemmata algarum</name>
    <dbReference type="NCBI Taxonomy" id="2975278"/>
    <lineage>
        <taxon>Bacteria</taxon>
        <taxon>Pseudomonadati</taxon>
        <taxon>Planctomycetota</taxon>
        <taxon>Planctomycetia</taxon>
        <taxon>Gemmatales</taxon>
        <taxon>Gemmataceae</taxon>
        <taxon>Gemmata</taxon>
    </lineage>
</organism>
<comment type="caution">
    <text evidence="3">The sequence shown here is derived from an EMBL/GenBank/DDBJ whole genome shotgun (WGS) entry which is preliminary data.</text>
</comment>
<dbReference type="EMBL" id="JAXBLV010000229">
    <property type="protein sequence ID" value="MDY3563049.1"/>
    <property type="molecule type" value="Genomic_DNA"/>
</dbReference>
<dbReference type="InterPro" id="IPR002559">
    <property type="entry name" value="Transposase_11"/>
</dbReference>
<reference evidence="4" key="1">
    <citation type="journal article" date="2023" name="Mar. Drugs">
        <title>Gemmata algarum, a Novel Planctomycete Isolated from an Algal Mat, Displays Antimicrobial Activity.</title>
        <authorList>
            <person name="Kumar G."/>
            <person name="Kallscheuer N."/>
            <person name="Kashif M."/>
            <person name="Ahamad S."/>
            <person name="Jagadeeshwari U."/>
            <person name="Pannikurungottu S."/>
            <person name="Haufschild T."/>
            <person name="Kabuu M."/>
            <person name="Sasikala C."/>
            <person name="Jogler C."/>
            <person name="Ramana C."/>
        </authorList>
    </citation>
    <scope>NUCLEOTIDE SEQUENCE [LARGE SCALE GENOMIC DNA]</scope>
    <source>
        <strain evidence="4">JC673</strain>
    </source>
</reference>
<proteinExistence type="predicted"/>
<evidence type="ECO:0000256" key="1">
    <source>
        <dbReference type="SAM" id="MobiDB-lite"/>
    </source>
</evidence>
<gene>
    <name evidence="3" type="ORF">R5W23_004534</name>
</gene>
<keyword evidence="4" id="KW-1185">Reference proteome</keyword>
<dbReference type="InterPro" id="IPR012337">
    <property type="entry name" value="RNaseH-like_sf"/>
</dbReference>
<name>A0ABU5F6C6_9BACT</name>
<feature type="domain" description="Transposase IS4-like" evidence="2">
    <location>
        <begin position="134"/>
        <end position="367"/>
    </location>
</feature>
<accession>A0ABU5F6C6</accession>